<proteinExistence type="predicted"/>
<reference evidence="1 2" key="1">
    <citation type="submission" date="2012-10" db="EMBL/GenBank/DDBJ databases">
        <title>Genome sequencing of Tanticharoenia sakaeratensis NBRC 103193.</title>
        <authorList>
            <person name="Azuma Y."/>
            <person name="Hadano H."/>
            <person name="Hirakawa H."/>
            <person name="Matsushita K."/>
        </authorList>
    </citation>
    <scope>NUCLEOTIDE SEQUENCE [LARGE SCALE GENOMIC DNA]</scope>
    <source>
        <strain evidence="1 2">NBRC 103193</strain>
    </source>
</reference>
<dbReference type="RefSeq" id="WP_053053867.1">
    <property type="nucleotide sequence ID" value="NZ_BALE01000041.1"/>
</dbReference>
<dbReference type="Proteomes" id="UP000032679">
    <property type="component" value="Unassembled WGS sequence"/>
</dbReference>
<dbReference type="AlphaFoldDB" id="A0A0D6MNF0"/>
<protein>
    <recommendedName>
        <fullName evidence="3">Phage protein</fullName>
    </recommendedName>
</protein>
<organism evidence="1 2">
    <name type="scientific">Tanticharoenia sakaeratensis NBRC 103193</name>
    <dbReference type="NCBI Taxonomy" id="1231623"/>
    <lineage>
        <taxon>Bacteria</taxon>
        <taxon>Pseudomonadati</taxon>
        <taxon>Pseudomonadota</taxon>
        <taxon>Alphaproteobacteria</taxon>
        <taxon>Acetobacterales</taxon>
        <taxon>Acetobacteraceae</taxon>
        <taxon>Tanticharoenia</taxon>
    </lineage>
</organism>
<evidence type="ECO:0008006" key="3">
    <source>
        <dbReference type="Google" id="ProtNLM"/>
    </source>
</evidence>
<evidence type="ECO:0000313" key="2">
    <source>
        <dbReference type="Proteomes" id="UP000032679"/>
    </source>
</evidence>
<name>A0A0D6MNF0_9PROT</name>
<sequence>MTDQTNPPRTRDEQIEKMVDIMRSYRLLYTKEEDNDPIGYPLIDALTYEGGTVDIGVEECGELAAELYDSVITSFIREAKARGRAEALAELRAGAEPVDALTGRPGCEWCLTITGVRDPKRSCAKCRRKHPPVAREAELAAWSDVRAERERQKMAEGWTEAHDDQYSLGELASAASAYAYSASATPSEANILGGVPPVLWPWDRTWWKPTTPRRDLIKAAALILAEIERIDRAALAAAPEKRDV</sequence>
<keyword evidence="2" id="KW-1185">Reference proteome</keyword>
<accession>A0A0D6MNF0</accession>
<evidence type="ECO:0000313" key="1">
    <source>
        <dbReference type="EMBL" id="GAN55214.1"/>
    </source>
</evidence>
<dbReference type="STRING" id="1231623.Tasa_041_009"/>
<dbReference type="OrthoDB" id="7226447at2"/>
<dbReference type="EMBL" id="BALE01000041">
    <property type="protein sequence ID" value="GAN55214.1"/>
    <property type="molecule type" value="Genomic_DNA"/>
</dbReference>
<gene>
    <name evidence="1" type="ORF">Tasa_041_009</name>
</gene>
<comment type="caution">
    <text evidence="1">The sequence shown here is derived from an EMBL/GenBank/DDBJ whole genome shotgun (WGS) entry which is preliminary data.</text>
</comment>